<dbReference type="Proteomes" id="UP000216339">
    <property type="component" value="Unassembled WGS sequence"/>
</dbReference>
<keyword evidence="2" id="KW-0472">Membrane</keyword>
<comment type="caution">
    <text evidence="3">The sequence shown here is derived from an EMBL/GenBank/DDBJ whole genome shotgun (WGS) entry which is preliminary data.</text>
</comment>
<sequence>MADGSIYLVIAGTFFGFIALAFILLFPVYRFMKRQETLSDDWTPEAIARRQRRQSARPDDDGSDPLRDDGPPGGEPVAP</sequence>
<evidence type="ECO:0000256" key="2">
    <source>
        <dbReference type="SAM" id="Phobius"/>
    </source>
</evidence>
<keyword evidence="4" id="KW-1185">Reference proteome</keyword>
<dbReference type="RefSeq" id="WP_095512245.1">
    <property type="nucleotide sequence ID" value="NZ_MQWD01000001.1"/>
</dbReference>
<dbReference type="AlphaFoldDB" id="A0A271J5I8"/>
<dbReference type="EMBL" id="MQWD01000001">
    <property type="protein sequence ID" value="PAP78568.1"/>
    <property type="molecule type" value="Genomic_DNA"/>
</dbReference>
<feature type="region of interest" description="Disordered" evidence="1">
    <location>
        <begin position="42"/>
        <end position="79"/>
    </location>
</feature>
<proteinExistence type="predicted"/>
<evidence type="ECO:0000256" key="1">
    <source>
        <dbReference type="SAM" id="MobiDB-lite"/>
    </source>
</evidence>
<gene>
    <name evidence="3" type="ORF">BSZ37_20125</name>
</gene>
<organism evidence="3 4">
    <name type="scientific">Rubrivirga marina</name>
    <dbReference type="NCBI Taxonomy" id="1196024"/>
    <lineage>
        <taxon>Bacteria</taxon>
        <taxon>Pseudomonadati</taxon>
        <taxon>Rhodothermota</taxon>
        <taxon>Rhodothermia</taxon>
        <taxon>Rhodothermales</taxon>
        <taxon>Rubricoccaceae</taxon>
        <taxon>Rubrivirga</taxon>
    </lineage>
</organism>
<reference evidence="3 4" key="1">
    <citation type="submission" date="2016-11" db="EMBL/GenBank/DDBJ databases">
        <title>Study of marine rhodopsin-containing bacteria.</title>
        <authorList>
            <person name="Yoshizawa S."/>
            <person name="Kumagai Y."/>
            <person name="Kogure K."/>
        </authorList>
    </citation>
    <scope>NUCLEOTIDE SEQUENCE [LARGE SCALE GENOMIC DNA]</scope>
    <source>
        <strain evidence="3 4">SAORIC-28</strain>
    </source>
</reference>
<evidence type="ECO:0000313" key="4">
    <source>
        <dbReference type="Proteomes" id="UP000216339"/>
    </source>
</evidence>
<feature type="compositionally biased region" description="Basic and acidic residues" evidence="1">
    <location>
        <begin position="56"/>
        <end position="70"/>
    </location>
</feature>
<name>A0A271J5I8_9BACT</name>
<feature type="transmembrane region" description="Helical" evidence="2">
    <location>
        <begin position="6"/>
        <end position="29"/>
    </location>
</feature>
<evidence type="ECO:0000313" key="3">
    <source>
        <dbReference type="EMBL" id="PAP78568.1"/>
    </source>
</evidence>
<keyword evidence="2" id="KW-0812">Transmembrane</keyword>
<keyword evidence="2" id="KW-1133">Transmembrane helix</keyword>
<protein>
    <submittedName>
        <fullName evidence="3">Uncharacterized protein</fullName>
    </submittedName>
</protein>
<accession>A0A271J5I8</accession>